<dbReference type="OrthoDB" id="5952813at2759"/>
<organism evidence="1 2">
    <name type="scientific">Exaiptasia diaphana</name>
    <name type="common">Tropical sea anemone</name>
    <name type="synonym">Aiptasia pulchella</name>
    <dbReference type="NCBI Taxonomy" id="2652724"/>
    <lineage>
        <taxon>Eukaryota</taxon>
        <taxon>Metazoa</taxon>
        <taxon>Cnidaria</taxon>
        <taxon>Anthozoa</taxon>
        <taxon>Hexacorallia</taxon>
        <taxon>Actiniaria</taxon>
        <taxon>Aiptasiidae</taxon>
        <taxon>Exaiptasia</taxon>
    </lineage>
</organism>
<sequence length="147" mass="16611">MIELQEAEAINLESNIDRYCTSTLLLSLCRLGMERVVDAWNNHSIPSKGIPNELASCNWDPIVDENRFPPSEIASAMYTQELGTSLHQFCSFASSPFQTEEKEKEVEIQFSRLIPDMGCLLNSAMNNQYSPMQNALLTLINITKHNL</sequence>
<dbReference type="Proteomes" id="UP000887567">
    <property type="component" value="Unplaced"/>
</dbReference>
<evidence type="ECO:0000313" key="1">
    <source>
        <dbReference type="EnsemblMetazoa" id="XP_028515792.1"/>
    </source>
</evidence>
<accession>A0A913YMS7</accession>
<reference evidence="1" key="1">
    <citation type="submission" date="2022-11" db="UniProtKB">
        <authorList>
            <consortium name="EnsemblMetazoa"/>
        </authorList>
    </citation>
    <scope>IDENTIFICATION</scope>
</reference>
<dbReference type="GeneID" id="114575330"/>
<proteinExistence type="predicted"/>
<dbReference type="KEGG" id="epa:114575330"/>
<dbReference type="EnsemblMetazoa" id="XM_028659991.1">
    <property type="protein sequence ID" value="XP_028515792.1"/>
    <property type="gene ID" value="LOC114575330"/>
</dbReference>
<evidence type="ECO:0000313" key="2">
    <source>
        <dbReference type="Proteomes" id="UP000887567"/>
    </source>
</evidence>
<protein>
    <submittedName>
        <fullName evidence="1">Uncharacterized protein</fullName>
    </submittedName>
</protein>
<keyword evidence="2" id="KW-1185">Reference proteome</keyword>
<name>A0A913YMS7_EXADI</name>
<dbReference type="RefSeq" id="XP_028515792.1">
    <property type="nucleotide sequence ID" value="XM_028659991.1"/>
</dbReference>
<dbReference type="AlphaFoldDB" id="A0A913YMS7"/>